<feature type="transmembrane region" description="Helical" evidence="11">
    <location>
        <begin position="423"/>
        <end position="444"/>
    </location>
</feature>
<dbReference type="PANTHER" id="PTHR11795">
    <property type="entry name" value="BRANCHED-CHAIN AMINO ACID TRANSPORT SYSTEM PERMEASE PROTEIN LIVH"/>
    <property type="match status" value="1"/>
</dbReference>
<keyword evidence="12" id="KW-0732">Signal</keyword>
<dbReference type="InterPro" id="IPR001851">
    <property type="entry name" value="ABC_transp_permease"/>
</dbReference>
<evidence type="ECO:0000256" key="7">
    <source>
        <dbReference type="ARBA" id="ARBA00022989"/>
    </source>
</evidence>
<feature type="region of interest" description="Disordered" evidence="10">
    <location>
        <begin position="28"/>
        <end position="63"/>
    </location>
</feature>
<dbReference type="Gene3D" id="2.60.40.10">
    <property type="entry name" value="Immunoglobulins"/>
    <property type="match status" value="1"/>
</dbReference>
<organism evidence="13 14">
    <name type="scientific">Nocardioides furvisabuli</name>
    <dbReference type="NCBI Taxonomy" id="375542"/>
    <lineage>
        <taxon>Bacteria</taxon>
        <taxon>Bacillati</taxon>
        <taxon>Actinomycetota</taxon>
        <taxon>Actinomycetes</taxon>
        <taxon>Propionibacteriales</taxon>
        <taxon>Nocardioidaceae</taxon>
        <taxon>Nocardioides</taxon>
    </lineage>
</organism>
<dbReference type="InterPro" id="IPR013783">
    <property type="entry name" value="Ig-like_fold"/>
</dbReference>
<evidence type="ECO:0000313" key="14">
    <source>
        <dbReference type="Proteomes" id="UP001501161"/>
    </source>
</evidence>
<evidence type="ECO:0000256" key="8">
    <source>
        <dbReference type="ARBA" id="ARBA00023136"/>
    </source>
</evidence>
<evidence type="ECO:0000256" key="10">
    <source>
        <dbReference type="SAM" id="MobiDB-lite"/>
    </source>
</evidence>
<keyword evidence="8 11" id="KW-0472">Membrane</keyword>
<evidence type="ECO:0000256" key="12">
    <source>
        <dbReference type="SAM" id="SignalP"/>
    </source>
</evidence>
<feature type="compositionally biased region" description="Acidic residues" evidence="10">
    <location>
        <begin position="45"/>
        <end position="58"/>
    </location>
</feature>
<evidence type="ECO:0000256" key="5">
    <source>
        <dbReference type="ARBA" id="ARBA00022692"/>
    </source>
</evidence>
<keyword evidence="3" id="KW-1003">Cell membrane</keyword>
<evidence type="ECO:0000256" key="9">
    <source>
        <dbReference type="ARBA" id="ARBA00037998"/>
    </source>
</evidence>
<dbReference type="CDD" id="cd06582">
    <property type="entry name" value="TM_PBP1_LivH_like"/>
    <property type="match status" value="1"/>
</dbReference>
<evidence type="ECO:0000256" key="6">
    <source>
        <dbReference type="ARBA" id="ARBA00022970"/>
    </source>
</evidence>
<evidence type="ECO:0000256" key="3">
    <source>
        <dbReference type="ARBA" id="ARBA00022475"/>
    </source>
</evidence>
<evidence type="ECO:0000313" key="13">
    <source>
        <dbReference type="EMBL" id="GAA2099494.1"/>
    </source>
</evidence>
<evidence type="ECO:0000256" key="11">
    <source>
        <dbReference type="SAM" id="Phobius"/>
    </source>
</evidence>
<feature type="transmembrane region" description="Helical" evidence="11">
    <location>
        <begin position="254"/>
        <end position="272"/>
    </location>
</feature>
<comment type="caution">
    <text evidence="13">The sequence shown here is derived from an EMBL/GenBank/DDBJ whole genome shotgun (WGS) entry which is preliminary data.</text>
</comment>
<feature type="compositionally biased region" description="Low complexity" evidence="10">
    <location>
        <begin position="30"/>
        <end position="44"/>
    </location>
</feature>
<reference evidence="13 14" key="1">
    <citation type="journal article" date="2019" name="Int. J. Syst. Evol. Microbiol.">
        <title>The Global Catalogue of Microorganisms (GCM) 10K type strain sequencing project: providing services to taxonomists for standard genome sequencing and annotation.</title>
        <authorList>
            <consortium name="The Broad Institute Genomics Platform"/>
            <consortium name="The Broad Institute Genome Sequencing Center for Infectious Disease"/>
            <person name="Wu L."/>
            <person name="Ma J."/>
        </authorList>
    </citation>
    <scope>NUCLEOTIDE SEQUENCE [LARGE SCALE GENOMIC DNA]</scope>
    <source>
        <strain evidence="13 14">JCM 13813</strain>
    </source>
</reference>
<evidence type="ECO:0008006" key="15">
    <source>
        <dbReference type="Google" id="ProtNLM"/>
    </source>
</evidence>
<dbReference type="SUPFAM" id="SSF49478">
    <property type="entry name" value="Cna protein B-type domain"/>
    <property type="match status" value="1"/>
</dbReference>
<gene>
    <name evidence="13" type="ORF">GCM10009726_09060</name>
</gene>
<keyword evidence="14" id="KW-1185">Reference proteome</keyword>
<keyword evidence="2" id="KW-0813">Transport</keyword>
<dbReference type="Pfam" id="PF02653">
    <property type="entry name" value="BPD_transp_2"/>
    <property type="match status" value="1"/>
</dbReference>
<name>A0ABN2WXV9_9ACTN</name>
<feature type="transmembrane region" description="Helical" evidence="11">
    <location>
        <begin position="387"/>
        <end position="417"/>
    </location>
</feature>
<feature type="transmembrane region" description="Helical" evidence="11">
    <location>
        <begin position="354"/>
        <end position="375"/>
    </location>
</feature>
<feature type="transmembrane region" description="Helical" evidence="11">
    <location>
        <begin position="308"/>
        <end position="326"/>
    </location>
</feature>
<dbReference type="Proteomes" id="UP001501161">
    <property type="component" value="Unassembled WGS sequence"/>
</dbReference>
<keyword evidence="7 11" id="KW-1133">Transmembrane helix</keyword>
<keyword evidence="6" id="KW-0029">Amino-acid transport</keyword>
<feature type="chain" id="PRO_5045470545" description="Branched-chain amino acid ABC transporter permease" evidence="12">
    <location>
        <begin position="28"/>
        <end position="457"/>
    </location>
</feature>
<comment type="subcellular location">
    <subcellularLocation>
        <location evidence="1">Cell membrane</location>
        <topology evidence="1">Multi-pass membrane protein</topology>
    </subcellularLocation>
</comment>
<dbReference type="EMBL" id="BAAAMQ010000008">
    <property type="protein sequence ID" value="GAA2099494.1"/>
    <property type="molecule type" value="Genomic_DNA"/>
</dbReference>
<feature type="signal peptide" evidence="12">
    <location>
        <begin position="1"/>
        <end position="27"/>
    </location>
</feature>
<keyword evidence="4" id="KW-0997">Cell inner membrane</keyword>
<protein>
    <recommendedName>
        <fullName evidence="15">Branched-chain amino acid ABC transporter permease</fullName>
    </recommendedName>
</protein>
<accession>A0ABN2WXV9</accession>
<feature type="transmembrane region" description="Helical" evidence="11">
    <location>
        <begin position="178"/>
        <end position="201"/>
    </location>
</feature>
<proteinExistence type="inferred from homology"/>
<evidence type="ECO:0000256" key="1">
    <source>
        <dbReference type="ARBA" id="ARBA00004651"/>
    </source>
</evidence>
<evidence type="ECO:0000256" key="4">
    <source>
        <dbReference type="ARBA" id="ARBA00022519"/>
    </source>
</evidence>
<comment type="similarity">
    <text evidence="9">Belongs to the binding-protein-dependent transport system permease family. LivHM subfamily.</text>
</comment>
<dbReference type="PANTHER" id="PTHR11795:SF371">
    <property type="entry name" value="HIGH-AFFINITY BRANCHED-CHAIN AMINO ACID TRANSPORT SYSTEM PERMEASE PROTEIN LIVH"/>
    <property type="match status" value="1"/>
</dbReference>
<dbReference type="InterPro" id="IPR052157">
    <property type="entry name" value="BCAA_transport_permease"/>
</dbReference>
<keyword evidence="5 11" id="KW-0812">Transmembrane</keyword>
<feature type="transmembrane region" description="Helical" evidence="11">
    <location>
        <begin position="221"/>
        <end position="242"/>
    </location>
</feature>
<sequence>MRLRLLALFAAGLAFVMMVLSPLAALADGTTEPTEPTSTTSSTEEPADETGEDAEPVEPPDGPYITVVLLDSGNDDAPIVGVTLTVTAEDGTEVGSAVTNDEGRVIIETPERGAYEVVLDQDTLPEGTELSDPDDASITIQVRFDGPNPGLFPIGVEEVVAVPFVDRLVTALTSGVKFGLIVALAALGLSLIFGTTGLTNFAHGELITFGAVMTYVANRGFGLPVILSGVLAVAVSALFGWAQERGLWRPLRRRGTGLIAMMIVSIGLGLLLRNSFQYSIGSSRQSLSQYVSQGRRDYGFISLADKELAIILIALVTITVACVLLMKTRLGKAMRAVSDNPALSASSGMKVDSVIGAVWILGTALTGLAGVLLAINSQVNFLMGFKLLLLVFAAVTLGGLGTIWGALFGSMIIGVMVEVGPLFGVPSSIKEVGALVVLILVLLLRPQGILGRRERIG</sequence>
<evidence type="ECO:0000256" key="2">
    <source>
        <dbReference type="ARBA" id="ARBA00022448"/>
    </source>
</evidence>